<dbReference type="GO" id="GO:0032259">
    <property type="term" value="P:methylation"/>
    <property type="evidence" value="ECO:0007669"/>
    <property type="project" value="UniProtKB-KW"/>
</dbReference>
<comment type="caution">
    <text evidence="5">The sequence shown here is derived from an EMBL/GenBank/DDBJ whole genome shotgun (WGS) entry which is preliminary data.</text>
</comment>
<name>D3BDA8_HETP5</name>
<feature type="domain" description="Methyltransferase type 11" evidence="4">
    <location>
        <begin position="52"/>
        <end position="155"/>
    </location>
</feature>
<dbReference type="GO" id="GO:0008757">
    <property type="term" value="F:S-adenosylmethionine-dependent methyltransferase activity"/>
    <property type="evidence" value="ECO:0007669"/>
    <property type="project" value="InterPro"/>
</dbReference>
<dbReference type="PANTHER" id="PTHR44942:SF4">
    <property type="entry name" value="METHYLTRANSFERASE TYPE 11 DOMAIN-CONTAINING PROTEIN"/>
    <property type="match status" value="1"/>
</dbReference>
<dbReference type="OMA" id="WRATFDT"/>
<reference evidence="5 6" key="1">
    <citation type="journal article" date="2011" name="Genome Res.">
        <title>Phylogeny-wide analysis of social amoeba genomes highlights ancient origins for complex intercellular communication.</title>
        <authorList>
            <person name="Heidel A.J."/>
            <person name="Lawal H.M."/>
            <person name="Felder M."/>
            <person name="Schilde C."/>
            <person name="Helps N.R."/>
            <person name="Tunggal B."/>
            <person name="Rivero F."/>
            <person name="John U."/>
            <person name="Schleicher M."/>
            <person name="Eichinger L."/>
            <person name="Platzer M."/>
            <person name="Noegel A.A."/>
            <person name="Schaap P."/>
            <person name="Gloeckner G."/>
        </authorList>
    </citation>
    <scope>NUCLEOTIDE SEQUENCE [LARGE SCALE GENOMIC DNA]</scope>
    <source>
        <strain evidence="6">ATCC 26659 / Pp 5 / PN500</strain>
    </source>
</reference>
<dbReference type="InParanoid" id="D3BDA8"/>
<dbReference type="STRING" id="670386.D3BDA8"/>
<dbReference type="InterPro" id="IPR051052">
    <property type="entry name" value="Diverse_substrate_MTase"/>
</dbReference>
<dbReference type="Pfam" id="PF08241">
    <property type="entry name" value="Methyltransf_11"/>
    <property type="match status" value="1"/>
</dbReference>
<keyword evidence="6" id="KW-1185">Reference proteome</keyword>
<dbReference type="SUPFAM" id="SSF53335">
    <property type="entry name" value="S-adenosyl-L-methionine-dependent methyltransferases"/>
    <property type="match status" value="1"/>
</dbReference>
<evidence type="ECO:0000256" key="2">
    <source>
        <dbReference type="ARBA" id="ARBA00022603"/>
    </source>
</evidence>
<evidence type="ECO:0000259" key="4">
    <source>
        <dbReference type="Pfam" id="PF08241"/>
    </source>
</evidence>
<dbReference type="InterPro" id="IPR029063">
    <property type="entry name" value="SAM-dependent_MTases_sf"/>
</dbReference>
<evidence type="ECO:0000256" key="1">
    <source>
        <dbReference type="ARBA" id="ARBA00008361"/>
    </source>
</evidence>
<dbReference type="RefSeq" id="XP_020432672.1">
    <property type="nucleotide sequence ID" value="XM_020577345.1"/>
</dbReference>
<keyword evidence="2 5" id="KW-0489">Methyltransferase</keyword>
<proteinExistence type="inferred from homology"/>
<dbReference type="Gene3D" id="3.40.50.150">
    <property type="entry name" value="Vaccinia Virus protein VP39"/>
    <property type="match status" value="1"/>
</dbReference>
<comment type="similarity">
    <text evidence="1">Belongs to the methyltransferase superfamily.</text>
</comment>
<organism evidence="5 6">
    <name type="scientific">Heterostelium pallidum (strain ATCC 26659 / Pp 5 / PN500)</name>
    <name type="common">Cellular slime mold</name>
    <name type="synonym">Polysphondylium pallidum</name>
    <dbReference type="NCBI Taxonomy" id="670386"/>
    <lineage>
        <taxon>Eukaryota</taxon>
        <taxon>Amoebozoa</taxon>
        <taxon>Evosea</taxon>
        <taxon>Eumycetozoa</taxon>
        <taxon>Dictyostelia</taxon>
        <taxon>Acytosteliales</taxon>
        <taxon>Acytosteliaceae</taxon>
        <taxon>Heterostelium</taxon>
    </lineage>
</organism>
<keyword evidence="3 5" id="KW-0808">Transferase</keyword>
<accession>D3BDA8</accession>
<dbReference type="AlphaFoldDB" id="D3BDA8"/>
<protein>
    <submittedName>
        <fullName evidence="5">Putative SAM dependent methyltransferase</fullName>
    </submittedName>
</protein>
<dbReference type="InterPro" id="IPR013216">
    <property type="entry name" value="Methyltransf_11"/>
</dbReference>
<evidence type="ECO:0000313" key="6">
    <source>
        <dbReference type="Proteomes" id="UP000001396"/>
    </source>
</evidence>
<sequence>MTNTANEIHPTAKGYHNVETTNNYLKGRPTLPLETIDYIRNNIKLTADSKILDLAAGTGKFTQLLADHGGFNDIIAVEPSPEFRDACTQVLTAIQKEQPNRSDLKFQVLDGTATSIPMPDESVDALFVSQAFHWFSNEESLREMIRVLKRGAPLILVWCDMDVSNPIVRDAAAIFHEKYYDGVTPQFRSYKWKSAFENESLSNIIDTDLHLERFRFDQKYTRDTLINRILSVSYVSLFSDEKKKQLIAEVDEALAKHPETINSSFNYPYNVELYYTFKK</sequence>
<evidence type="ECO:0000256" key="3">
    <source>
        <dbReference type="ARBA" id="ARBA00022679"/>
    </source>
</evidence>
<gene>
    <name evidence="5" type="ORF">PPL_06491</name>
</gene>
<dbReference type="GeneID" id="31361973"/>
<dbReference type="CDD" id="cd02440">
    <property type="entry name" value="AdoMet_MTases"/>
    <property type="match status" value="1"/>
</dbReference>
<dbReference type="Proteomes" id="UP000001396">
    <property type="component" value="Unassembled WGS sequence"/>
</dbReference>
<evidence type="ECO:0000313" key="5">
    <source>
        <dbReference type="EMBL" id="EFA80552.1"/>
    </source>
</evidence>
<dbReference type="PANTHER" id="PTHR44942">
    <property type="entry name" value="METHYLTRANSF_11 DOMAIN-CONTAINING PROTEIN"/>
    <property type="match status" value="1"/>
</dbReference>
<dbReference type="EMBL" id="ADBJ01000029">
    <property type="protein sequence ID" value="EFA80552.1"/>
    <property type="molecule type" value="Genomic_DNA"/>
</dbReference>